<proteinExistence type="predicted"/>
<accession>A0A644SQ09</accession>
<sequence>MGYWSEVDIAMREREDQQHLASKFGISYVELCQLDYEIETDESDDGVIYNYRIVFNERNPKSILQKISGLDSNNTVYMSPWEFDDDHEYTEEFEAIIENSEYLNDFNTNINNLELLLTIPTTITLKEILQRQIYISIISTLETFLSSSFINLTFDSEDNFKRFVQTHPYFKNQKFELREIFEKQEKLKEIAQKIMLDTIYHNLPTVRNMFVDTFNIKFPDIANVYKAVLTRHDLVHRNGFTKDKEPVIVNEENIKNLIKEVKDFVHKLSIELNLYK</sequence>
<dbReference type="AlphaFoldDB" id="A0A644SQ09"/>
<dbReference type="EMBL" id="VSSQ01000003">
    <property type="protein sequence ID" value="MPL56696.1"/>
    <property type="molecule type" value="Genomic_DNA"/>
</dbReference>
<name>A0A644SQ09_9ZZZZ</name>
<reference evidence="1" key="1">
    <citation type="submission" date="2019-08" db="EMBL/GenBank/DDBJ databases">
        <authorList>
            <person name="Kucharzyk K."/>
            <person name="Murdoch R.W."/>
            <person name="Higgins S."/>
            <person name="Loffler F."/>
        </authorList>
    </citation>
    <scope>NUCLEOTIDE SEQUENCE</scope>
</reference>
<evidence type="ECO:0008006" key="2">
    <source>
        <dbReference type="Google" id="ProtNLM"/>
    </source>
</evidence>
<protein>
    <recommendedName>
        <fullName evidence="2">RiboL-PSP-HEPN domain-containing protein</fullName>
    </recommendedName>
</protein>
<comment type="caution">
    <text evidence="1">The sequence shown here is derived from an EMBL/GenBank/DDBJ whole genome shotgun (WGS) entry which is preliminary data.</text>
</comment>
<organism evidence="1">
    <name type="scientific">bioreactor metagenome</name>
    <dbReference type="NCBI Taxonomy" id="1076179"/>
    <lineage>
        <taxon>unclassified sequences</taxon>
        <taxon>metagenomes</taxon>
        <taxon>ecological metagenomes</taxon>
    </lineage>
</organism>
<gene>
    <name evidence="1" type="ORF">SDC9_02185</name>
</gene>
<evidence type="ECO:0000313" key="1">
    <source>
        <dbReference type="EMBL" id="MPL56696.1"/>
    </source>
</evidence>